<dbReference type="AlphaFoldDB" id="A0A1F6AHP7"/>
<dbReference type="Proteomes" id="UP000178759">
    <property type="component" value="Unassembled WGS sequence"/>
</dbReference>
<dbReference type="STRING" id="1798392.A3A79_03465"/>
<gene>
    <name evidence="1" type="ORF">A3A79_03465</name>
</gene>
<evidence type="ECO:0000313" key="1">
    <source>
        <dbReference type="EMBL" id="OGG24221.1"/>
    </source>
</evidence>
<protein>
    <submittedName>
        <fullName evidence="1">Uncharacterized protein</fullName>
    </submittedName>
</protein>
<name>A0A1F6AHP7_9BACT</name>
<dbReference type="EMBL" id="MFJV01000001">
    <property type="protein sequence ID" value="OGG24221.1"/>
    <property type="molecule type" value="Genomic_DNA"/>
</dbReference>
<sequence>MGALKVLYHEGWEAIIVEEGEVLKFWKNVDLPNKETVFALVHQHDVPGEVNIRVELSEGGHREAHVYHGRLGEGGVVDFGTPGIGVTIAHEAGRRK</sequence>
<comment type="caution">
    <text evidence="1">The sequence shown here is derived from an EMBL/GenBank/DDBJ whole genome shotgun (WGS) entry which is preliminary data.</text>
</comment>
<proteinExistence type="predicted"/>
<accession>A0A1F6AHP7</accession>
<organism evidence="1 2">
    <name type="scientific">Candidatus Gottesmanbacteria bacterium RIFCSPLOWO2_01_FULL_43_11b</name>
    <dbReference type="NCBI Taxonomy" id="1798392"/>
    <lineage>
        <taxon>Bacteria</taxon>
        <taxon>Candidatus Gottesmaniibacteriota</taxon>
    </lineage>
</organism>
<reference evidence="1 2" key="1">
    <citation type="journal article" date="2016" name="Nat. Commun.">
        <title>Thousands of microbial genomes shed light on interconnected biogeochemical processes in an aquifer system.</title>
        <authorList>
            <person name="Anantharaman K."/>
            <person name="Brown C.T."/>
            <person name="Hug L.A."/>
            <person name="Sharon I."/>
            <person name="Castelle C.J."/>
            <person name="Probst A.J."/>
            <person name="Thomas B.C."/>
            <person name="Singh A."/>
            <person name="Wilkins M.J."/>
            <person name="Karaoz U."/>
            <person name="Brodie E.L."/>
            <person name="Williams K.H."/>
            <person name="Hubbard S.S."/>
            <person name="Banfield J.F."/>
        </authorList>
    </citation>
    <scope>NUCLEOTIDE SEQUENCE [LARGE SCALE GENOMIC DNA]</scope>
</reference>
<evidence type="ECO:0000313" key="2">
    <source>
        <dbReference type="Proteomes" id="UP000178759"/>
    </source>
</evidence>